<dbReference type="EMBL" id="JASCZI010211470">
    <property type="protein sequence ID" value="MED6192356.1"/>
    <property type="molecule type" value="Genomic_DNA"/>
</dbReference>
<gene>
    <name evidence="1" type="ORF">PIB30_009435</name>
</gene>
<proteinExistence type="predicted"/>
<comment type="caution">
    <text evidence="1">The sequence shown here is derived from an EMBL/GenBank/DDBJ whole genome shotgun (WGS) entry which is preliminary data.</text>
</comment>
<name>A0ABU6X4N7_9FABA</name>
<reference evidence="1 2" key="1">
    <citation type="journal article" date="2023" name="Plants (Basel)">
        <title>Bridging the Gap: Combining Genomics and Transcriptomics Approaches to Understand Stylosanthes scabra, an Orphan Legume from the Brazilian Caatinga.</title>
        <authorList>
            <person name="Ferreira-Neto J.R.C."/>
            <person name="da Silva M.D."/>
            <person name="Binneck E."/>
            <person name="de Melo N.F."/>
            <person name="da Silva R.H."/>
            <person name="de Melo A.L.T.M."/>
            <person name="Pandolfi V."/>
            <person name="Bustamante F.O."/>
            <person name="Brasileiro-Vidal A.C."/>
            <person name="Benko-Iseppon A.M."/>
        </authorList>
    </citation>
    <scope>NUCLEOTIDE SEQUENCE [LARGE SCALE GENOMIC DNA]</scope>
    <source>
        <tissue evidence="1">Leaves</tissue>
    </source>
</reference>
<accession>A0ABU6X4N7</accession>
<dbReference type="Proteomes" id="UP001341840">
    <property type="component" value="Unassembled WGS sequence"/>
</dbReference>
<evidence type="ECO:0000313" key="1">
    <source>
        <dbReference type="EMBL" id="MED6192356.1"/>
    </source>
</evidence>
<sequence>MSFVASLNCGLVSASQGRREEPREEATNKSSNLLLWGGTKVCSQELTRFSGPHVCCTNPVDAVDCTILGVTLPWKPILPPHELVGFPVLVSMASLMALASAARAECADMVAVGPISRSPLEFLNTAATLPYHVLGVKLASTLHLIQLRGGACQLPNVDTV</sequence>
<keyword evidence="2" id="KW-1185">Reference proteome</keyword>
<evidence type="ECO:0000313" key="2">
    <source>
        <dbReference type="Proteomes" id="UP001341840"/>
    </source>
</evidence>
<protein>
    <submittedName>
        <fullName evidence="1">Uncharacterized protein</fullName>
    </submittedName>
</protein>
<organism evidence="1 2">
    <name type="scientific">Stylosanthes scabra</name>
    <dbReference type="NCBI Taxonomy" id="79078"/>
    <lineage>
        <taxon>Eukaryota</taxon>
        <taxon>Viridiplantae</taxon>
        <taxon>Streptophyta</taxon>
        <taxon>Embryophyta</taxon>
        <taxon>Tracheophyta</taxon>
        <taxon>Spermatophyta</taxon>
        <taxon>Magnoliopsida</taxon>
        <taxon>eudicotyledons</taxon>
        <taxon>Gunneridae</taxon>
        <taxon>Pentapetalae</taxon>
        <taxon>rosids</taxon>
        <taxon>fabids</taxon>
        <taxon>Fabales</taxon>
        <taxon>Fabaceae</taxon>
        <taxon>Papilionoideae</taxon>
        <taxon>50 kb inversion clade</taxon>
        <taxon>dalbergioids sensu lato</taxon>
        <taxon>Dalbergieae</taxon>
        <taxon>Pterocarpus clade</taxon>
        <taxon>Stylosanthes</taxon>
    </lineage>
</organism>